<sequence>MLRSKVQSLLICQLAAKDMGQDNYIGPVEHVREQDTDTVGTLQVWYFQCLWIWLHRLAMIRQ</sequence>
<name>A0A103Y1M5_CYNCS</name>
<gene>
    <name evidence="1" type="ORF">Ccrd_020930</name>
</gene>
<comment type="caution">
    <text evidence="1">The sequence shown here is derived from an EMBL/GenBank/DDBJ whole genome shotgun (WGS) entry which is preliminary data.</text>
</comment>
<evidence type="ECO:0000313" key="1">
    <source>
        <dbReference type="EMBL" id="KVI00816.1"/>
    </source>
</evidence>
<dbReference type="AlphaFoldDB" id="A0A103Y1M5"/>
<dbReference type="Gramene" id="KVI00816">
    <property type="protein sequence ID" value="KVI00816"/>
    <property type="gene ID" value="Ccrd_020930"/>
</dbReference>
<organism evidence="1 2">
    <name type="scientific">Cynara cardunculus var. scolymus</name>
    <name type="common">Globe artichoke</name>
    <name type="synonym">Cynara scolymus</name>
    <dbReference type="NCBI Taxonomy" id="59895"/>
    <lineage>
        <taxon>Eukaryota</taxon>
        <taxon>Viridiplantae</taxon>
        <taxon>Streptophyta</taxon>
        <taxon>Embryophyta</taxon>
        <taxon>Tracheophyta</taxon>
        <taxon>Spermatophyta</taxon>
        <taxon>Magnoliopsida</taxon>
        <taxon>eudicotyledons</taxon>
        <taxon>Gunneridae</taxon>
        <taxon>Pentapetalae</taxon>
        <taxon>asterids</taxon>
        <taxon>campanulids</taxon>
        <taxon>Asterales</taxon>
        <taxon>Asteraceae</taxon>
        <taxon>Carduoideae</taxon>
        <taxon>Cardueae</taxon>
        <taxon>Carduinae</taxon>
        <taxon>Cynara</taxon>
    </lineage>
</organism>
<reference evidence="1 2" key="1">
    <citation type="journal article" date="2016" name="Sci. Rep.">
        <title>The genome sequence of the outbreeding globe artichoke constructed de novo incorporating a phase-aware low-pass sequencing strategy of F1 progeny.</title>
        <authorList>
            <person name="Scaglione D."/>
            <person name="Reyes-Chin-Wo S."/>
            <person name="Acquadro A."/>
            <person name="Froenicke L."/>
            <person name="Portis E."/>
            <person name="Beitel C."/>
            <person name="Tirone M."/>
            <person name="Mauro R."/>
            <person name="Lo Monaco A."/>
            <person name="Mauromicale G."/>
            <person name="Faccioli P."/>
            <person name="Cattivelli L."/>
            <person name="Rieseberg L."/>
            <person name="Michelmore R."/>
            <person name="Lanteri S."/>
        </authorList>
    </citation>
    <scope>NUCLEOTIDE SEQUENCE [LARGE SCALE GENOMIC DNA]</scope>
    <source>
        <strain evidence="1">2C</strain>
    </source>
</reference>
<dbReference type="Proteomes" id="UP000243975">
    <property type="component" value="Unassembled WGS sequence"/>
</dbReference>
<proteinExistence type="predicted"/>
<dbReference type="EMBL" id="LEKV01003237">
    <property type="protein sequence ID" value="KVI00816.1"/>
    <property type="molecule type" value="Genomic_DNA"/>
</dbReference>
<keyword evidence="2" id="KW-1185">Reference proteome</keyword>
<evidence type="ECO:0000313" key="2">
    <source>
        <dbReference type="Proteomes" id="UP000243975"/>
    </source>
</evidence>
<accession>A0A103Y1M5</accession>
<protein>
    <submittedName>
        <fullName evidence="1">Uncharacterized protein</fullName>
    </submittedName>
</protein>